<dbReference type="Gene3D" id="3.90.550.10">
    <property type="entry name" value="Spore Coat Polysaccharide Biosynthesis Protein SpsA, Chain A"/>
    <property type="match status" value="1"/>
</dbReference>
<gene>
    <name evidence="1" type="ORF">P73_0276</name>
</gene>
<protein>
    <recommendedName>
        <fullName evidence="3">Glycosyl transferase family 2</fullName>
    </recommendedName>
</protein>
<dbReference type="Proteomes" id="UP000031521">
    <property type="component" value="Chromosome"/>
</dbReference>
<dbReference type="Pfam" id="PF13704">
    <property type="entry name" value="Glyco_tranf_2_4"/>
    <property type="match status" value="1"/>
</dbReference>
<accession>A0A0B5DW69</accession>
<dbReference type="STRING" id="1208324.P73_0276"/>
<reference evidence="1 2" key="1">
    <citation type="journal article" date="2014" name="Int. J. Syst. Evol. Microbiol.">
        <title>Celeribacter indicus sp. nov., a polycyclic aromatic hydrocarbon-degrading bacterium from deep-sea sediment and reclassification of Huaishuia halophila as Celeribacter halophilus comb. nov.</title>
        <authorList>
            <person name="Lai Q."/>
            <person name="Cao J."/>
            <person name="Yuan J."/>
            <person name="Li F."/>
            <person name="Shao Z."/>
        </authorList>
    </citation>
    <scope>NUCLEOTIDE SEQUENCE [LARGE SCALE GENOMIC DNA]</scope>
    <source>
        <strain evidence="1">P73</strain>
    </source>
</reference>
<dbReference type="KEGG" id="cid:P73_0276"/>
<dbReference type="AlphaFoldDB" id="A0A0B5DW69"/>
<proteinExistence type="predicted"/>
<sequence>MGRLWQNYRLRMLRRYLLWRAFRSRRDLRLVRDRTKSIAPKSILCLCCVRNEAERLPFFLAYYRRLGVDHFLFIDNDSTDGTPAFLQEQPDVSLWSTTASYKASRFGLDWTNRLLARYGRGHWCLTVDADELLAYPFEETRTLHDLVLHLESEGAVAMGALMLDLYPVGPIDGISHEAGQDPREVLTHFDPGPYRAQRQRRKRNLWVQGGARERMFFAQNPRRGPTLNKLPLVKWHWRYVYINSTHAMLPKALNFAYDGPGDSRLCGVLLHTKFLPVAIEKSREEKSRKQHFGQPEAFDTYYDAVIAAPDFFYAGSVAYKDWRQLEALGLLSRGSWMTDAD</sequence>
<dbReference type="InterPro" id="IPR029044">
    <property type="entry name" value="Nucleotide-diphossugar_trans"/>
</dbReference>
<dbReference type="HOGENOM" id="CLU_063040_0_0_5"/>
<organism evidence="1 2">
    <name type="scientific">Celeribacter indicus</name>
    <dbReference type="NCBI Taxonomy" id="1208324"/>
    <lineage>
        <taxon>Bacteria</taxon>
        <taxon>Pseudomonadati</taxon>
        <taxon>Pseudomonadota</taxon>
        <taxon>Alphaproteobacteria</taxon>
        <taxon>Rhodobacterales</taxon>
        <taxon>Roseobacteraceae</taxon>
        <taxon>Celeribacter</taxon>
    </lineage>
</organism>
<keyword evidence="2" id="KW-1185">Reference proteome</keyword>
<name>A0A0B5DW69_9RHOB</name>
<evidence type="ECO:0000313" key="2">
    <source>
        <dbReference type="Proteomes" id="UP000031521"/>
    </source>
</evidence>
<evidence type="ECO:0000313" key="1">
    <source>
        <dbReference type="EMBL" id="AJE44991.1"/>
    </source>
</evidence>
<dbReference type="SUPFAM" id="SSF53448">
    <property type="entry name" value="Nucleotide-diphospho-sugar transferases"/>
    <property type="match status" value="1"/>
</dbReference>
<evidence type="ECO:0008006" key="3">
    <source>
        <dbReference type="Google" id="ProtNLM"/>
    </source>
</evidence>
<dbReference type="EMBL" id="CP004393">
    <property type="protein sequence ID" value="AJE44991.1"/>
    <property type="molecule type" value="Genomic_DNA"/>
</dbReference>